<dbReference type="EMBL" id="LGST01000053">
    <property type="protein sequence ID" value="KND96558.1"/>
    <property type="molecule type" value="Genomic_DNA"/>
</dbReference>
<gene>
    <name evidence="1" type="ORF">QG37_07096</name>
</gene>
<reference evidence="2" key="1">
    <citation type="journal article" date="2015" name="BMC Genomics">
        <title>Draft genome of a commonly misdiagnosed multidrug resistant pathogen Candida auris.</title>
        <authorList>
            <person name="Chatterjee S."/>
            <person name="Alampalli S.V."/>
            <person name="Nageshan R.K."/>
            <person name="Chettiar S.T."/>
            <person name="Joshi S."/>
            <person name="Tatu U.S."/>
        </authorList>
    </citation>
    <scope>NUCLEOTIDE SEQUENCE [LARGE SCALE GENOMIC DNA]</scope>
    <source>
        <strain evidence="2">6684</strain>
    </source>
</reference>
<name>A0A0L0NR84_CANAR</name>
<comment type="caution">
    <text evidence="1">The sequence shown here is derived from an EMBL/GenBank/DDBJ whole genome shotgun (WGS) entry which is preliminary data.</text>
</comment>
<evidence type="ECO:0000313" key="2">
    <source>
        <dbReference type="Proteomes" id="UP000037122"/>
    </source>
</evidence>
<sequence>MYEEKSRENGDYRGRQTRFAVGKCTRPINNLQKEWHEAPKQATV</sequence>
<organism evidence="1 2">
    <name type="scientific">Candidozyma auris</name>
    <name type="common">Yeast</name>
    <name type="synonym">Candida auris</name>
    <dbReference type="NCBI Taxonomy" id="498019"/>
    <lineage>
        <taxon>Eukaryota</taxon>
        <taxon>Fungi</taxon>
        <taxon>Dikarya</taxon>
        <taxon>Ascomycota</taxon>
        <taxon>Saccharomycotina</taxon>
        <taxon>Pichiomycetes</taxon>
        <taxon>Metschnikowiaceae</taxon>
        <taxon>Candidozyma</taxon>
    </lineage>
</organism>
<proteinExistence type="predicted"/>
<dbReference type="VEuPathDB" id="FungiDB:QG37_07096"/>
<accession>A0A0L0NR84</accession>
<evidence type="ECO:0000313" key="1">
    <source>
        <dbReference type="EMBL" id="KND96558.1"/>
    </source>
</evidence>
<dbReference type="Proteomes" id="UP000037122">
    <property type="component" value="Unassembled WGS sequence"/>
</dbReference>
<dbReference type="AlphaFoldDB" id="A0A0L0NR84"/>
<protein>
    <submittedName>
        <fullName evidence="1">Uncharacterized protein</fullName>
    </submittedName>
</protein>